<dbReference type="GO" id="GO:0000287">
    <property type="term" value="F:magnesium ion binding"/>
    <property type="evidence" value="ECO:0007669"/>
    <property type="project" value="UniProtKB-UniRule"/>
</dbReference>
<keyword evidence="7 9" id="KW-1208">Phospholipid metabolism</keyword>
<keyword evidence="2 9" id="KW-0808">Transferase</keyword>
<dbReference type="NCBIfam" id="TIGR01768">
    <property type="entry name" value="GGGP-family"/>
    <property type="match status" value="1"/>
</dbReference>
<dbReference type="PANTHER" id="PTHR21235:SF22">
    <property type="entry name" value="GERANYLGERANYLGLYCERYL PHOSPHATE SYNTHASE"/>
    <property type="match status" value="1"/>
</dbReference>
<feature type="binding site" evidence="9">
    <location>
        <begin position="177"/>
        <end position="183"/>
    </location>
    <ligand>
        <name>sn-glycerol 1-phosphate</name>
        <dbReference type="ChEBI" id="CHEBI:57685"/>
    </ligand>
</feature>
<dbReference type="AlphaFoldDB" id="A0A9D7XMX6"/>
<comment type="similarity">
    <text evidence="9">Belongs to the GGGP/HepGP synthase family. Group II subfamily.</text>
</comment>
<dbReference type="NCBIfam" id="TIGR01769">
    <property type="entry name" value="GGGP"/>
    <property type="match status" value="1"/>
</dbReference>
<dbReference type="EMBL" id="JADKGY010000006">
    <property type="protein sequence ID" value="MBK9982749.1"/>
    <property type="molecule type" value="Genomic_DNA"/>
</dbReference>
<accession>A0A9D7XMX6</accession>
<evidence type="ECO:0000256" key="6">
    <source>
        <dbReference type="ARBA" id="ARBA00023209"/>
    </source>
</evidence>
<evidence type="ECO:0000256" key="4">
    <source>
        <dbReference type="ARBA" id="ARBA00022842"/>
    </source>
</evidence>
<dbReference type="CDD" id="cd02812">
    <property type="entry name" value="PcrB_like"/>
    <property type="match status" value="1"/>
</dbReference>
<dbReference type="GO" id="GO:0046474">
    <property type="term" value="P:glycerophospholipid biosynthetic process"/>
    <property type="evidence" value="ECO:0007669"/>
    <property type="project" value="UniProtKB-UniRule"/>
</dbReference>
<dbReference type="EC" id="2.5.1.41" evidence="9"/>
<dbReference type="InterPro" id="IPR008205">
    <property type="entry name" value="GGGP_HepGP_synthase"/>
</dbReference>
<dbReference type="InterPro" id="IPR038597">
    <property type="entry name" value="GGGP/HepGP_synthase_sf"/>
</dbReference>
<feature type="binding site" evidence="9">
    <location>
        <position position="28"/>
    </location>
    <ligand>
        <name>Mg(2+)</name>
        <dbReference type="ChEBI" id="CHEBI:18420"/>
    </ligand>
</feature>
<sequence length="256" mass="27564">METGRNQIYTDLVNARQLGKKKLAVLIDPDQMRMGKLDQIIDLSIHCKVDYFFIGGSLLVNSQLDQCLEMIRKRCPIPLILFPGNSYQLSYHADAILFLSLVSGRNPDLLIGQHVIAAPYLKLSQLEVLPTGYMLVDGGVGTTVLYMSNTSPIPANKSDIAVCTALAAEMLGLRLIFMDAGSGATKPIPSDMIAAVRGAISIPIIVGGGIRSAEKVKENLEAGADVIVIGNAFEHDPSLMIDIAATIHEHNVALNV</sequence>
<dbReference type="InterPro" id="IPR010946">
    <property type="entry name" value="GGGP_synth"/>
</dbReference>
<evidence type="ECO:0000256" key="3">
    <source>
        <dbReference type="ARBA" id="ARBA00022723"/>
    </source>
</evidence>
<dbReference type="GO" id="GO:0005737">
    <property type="term" value="C:cytoplasm"/>
    <property type="evidence" value="ECO:0007669"/>
    <property type="project" value="InterPro"/>
</dbReference>
<comment type="cofactor">
    <cofactor evidence="9">
        <name>Mg(2+)</name>
        <dbReference type="ChEBI" id="CHEBI:18420"/>
    </cofactor>
</comment>
<protein>
    <recommendedName>
        <fullName evidence="9">Geranylgeranylglyceryl phosphate synthase</fullName>
        <shortName evidence="9">GGGP synthase</shortName>
        <shortName evidence="9">GGGPS</shortName>
        <ecNumber evidence="9">2.5.1.41</ecNumber>
    </recommendedName>
    <alternativeName>
        <fullName evidence="9">(S)-3-O-geranylgeranylglyceryl phosphate synthase</fullName>
    </alternativeName>
    <alternativeName>
        <fullName evidence="9">Phosphoglycerol geranylgeranyltransferase</fullName>
    </alternativeName>
</protein>
<comment type="function">
    <text evidence="9">Prenyltransferase that catalyzes the transfer of the geranylgeranyl moiety of geranylgeranyl diphosphate (GGPP) to the C3 hydroxyl of sn-glycerol-1-phosphate (G1P).</text>
</comment>
<evidence type="ECO:0000313" key="11">
    <source>
        <dbReference type="Proteomes" id="UP000808337"/>
    </source>
</evidence>
<dbReference type="Proteomes" id="UP000808337">
    <property type="component" value="Unassembled WGS sequence"/>
</dbReference>
<comment type="caution">
    <text evidence="10">The sequence shown here is derived from an EMBL/GenBank/DDBJ whole genome shotgun (WGS) entry which is preliminary data.</text>
</comment>
<feature type="binding site" evidence="9">
    <location>
        <begin position="230"/>
        <end position="231"/>
    </location>
    <ligand>
        <name>sn-glycerol 1-phosphate</name>
        <dbReference type="ChEBI" id="CHEBI:57685"/>
    </ligand>
</feature>
<keyword evidence="5 9" id="KW-0443">Lipid metabolism</keyword>
<comment type="catalytic activity">
    <reaction evidence="8 9">
        <text>sn-glycerol 1-phosphate + (2E,6E,10E)-geranylgeranyl diphosphate = sn-3-O-(geranylgeranyl)glycerol 1-phosphate + diphosphate</text>
        <dbReference type="Rhea" id="RHEA:23404"/>
        <dbReference type="ChEBI" id="CHEBI:33019"/>
        <dbReference type="ChEBI" id="CHEBI:57677"/>
        <dbReference type="ChEBI" id="CHEBI:57685"/>
        <dbReference type="ChEBI" id="CHEBI:58756"/>
        <dbReference type="EC" id="2.5.1.41"/>
    </reaction>
</comment>
<feature type="binding site" evidence="9">
    <location>
        <begin position="208"/>
        <end position="209"/>
    </location>
    <ligand>
        <name>sn-glycerol 1-phosphate</name>
        <dbReference type="ChEBI" id="CHEBI:57685"/>
    </ligand>
</feature>
<name>A0A9D7XMX6_9BACT</name>
<dbReference type="NCBIfam" id="NF003198">
    <property type="entry name" value="PRK04169.1-2"/>
    <property type="match status" value="1"/>
</dbReference>
<evidence type="ECO:0000313" key="10">
    <source>
        <dbReference type="EMBL" id="MBK9982749.1"/>
    </source>
</evidence>
<dbReference type="GO" id="GO:0000107">
    <property type="term" value="F:imidazoleglycerol-phosphate synthase activity"/>
    <property type="evidence" value="ECO:0007669"/>
    <property type="project" value="TreeGrafter"/>
</dbReference>
<gene>
    <name evidence="10" type="ORF">IPP15_10050</name>
</gene>
<dbReference type="InterPro" id="IPR050064">
    <property type="entry name" value="IGPS_HisA/HisF"/>
</dbReference>
<dbReference type="Gene3D" id="3.20.20.390">
    <property type="entry name" value="FMN-linked oxidoreductases"/>
    <property type="match status" value="1"/>
</dbReference>
<organism evidence="10 11">
    <name type="scientific">Candidatus Opimibacter skivensis</name>
    <dbReference type="NCBI Taxonomy" id="2982028"/>
    <lineage>
        <taxon>Bacteria</taxon>
        <taxon>Pseudomonadati</taxon>
        <taxon>Bacteroidota</taxon>
        <taxon>Saprospiria</taxon>
        <taxon>Saprospirales</taxon>
        <taxon>Saprospiraceae</taxon>
        <taxon>Candidatus Opimibacter</taxon>
    </lineage>
</organism>
<proteinExistence type="inferred from homology"/>
<evidence type="ECO:0000256" key="5">
    <source>
        <dbReference type="ARBA" id="ARBA00023098"/>
    </source>
</evidence>
<dbReference type="Pfam" id="PF01884">
    <property type="entry name" value="PcrB"/>
    <property type="match status" value="1"/>
</dbReference>
<keyword evidence="4 9" id="KW-0460">Magnesium</keyword>
<reference evidence="10 11" key="1">
    <citation type="submission" date="2020-10" db="EMBL/GenBank/DDBJ databases">
        <title>Connecting structure to function with the recovery of over 1000 high-quality activated sludge metagenome-assembled genomes encoding full-length rRNA genes using long-read sequencing.</title>
        <authorList>
            <person name="Singleton C.M."/>
            <person name="Petriglieri F."/>
            <person name="Kristensen J.M."/>
            <person name="Kirkegaard R.H."/>
            <person name="Michaelsen T.Y."/>
            <person name="Andersen M.H."/>
            <person name="Karst S.M."/>
            <person name="Dueholm M.S."/>
            <person name="Nielsen P.H."/>
            <person name="Albertsen M."/>
        </authorList>
    </citation>
    <scope>NUCLEOTIDE SEQUENCE [LARGE SCALE GENOMIC DNA]</scope>
    <source>
        <strain evidence="10">Ribe_18-Q3-R11-54_MAXAC.273</strain>
    </source>
</reference>
<evidence type="ECO:0000256" key="9">
    <source>
        <dbReference type="HAMAP-Rule" id="MF_00112"/>
    </source>
</evidence>
<dbReference type="GO" id="GO:0047294">
    <property type="term" value="F:phosphoglycerol geranylgeranyltransferase activity"/>
    <property type="evidence" value="ECO:0007669"/>
    <property type="project" value="UniProtKB-UniRule"/>
</dbReference>
<keyword evidence="3 9" id="KW-0479">Metal-binding</keyword>
<keyword evidence="1 9" id="KW-0444">Lipid biosynthesis</keyword>
<evidence type="ECO:0000256" key="2">
    <source>
        <dbReference type="ARBA" id="ARBA00022679"/>
    </source>
</evidence>
<dbReference type="PANTHER" id="PTHR21235">
    <property type="entry name" value="IMIDAZOLE GLYCEROL PHOSPHATE SYNTHASE SUBUNIT HISF/H IGP SYNTHASE SUBUNIT HISF/H"/>
    <property type="match status" value="1"/>
</dbReference>
<dbReference type="HAMAP" id="MF_00112">
    <property type="entry name" value="GGGP_HepGP_synthase"/>
    <property type="match status" value="1"/>
</dbReference>
<evidence type="ECO:0000256" key="7">
    <source>
        <dbReference type="ARBA" id="ARBA00023264"/>
    </source>
</evidence>
<evidence type="ECO:0000256" key="1">
    <source>
        <dbReference type="ARBA" id="ARBA00022516"/>
    </source>
</evidence>
<comment type="caution">
    <text evidence="9">Lacks conserved residue(s) required for the propagation of feature annotation.</text>
</comment>
<feature type="binding site" evidence="9">
    <location>
        <position position="57"/>
    </location>
    <ligand>
        <name>Mg(2+)</name>
        <dbReference type="ChEBI" id="CHEBI:18420"/>
    </ligand>
</feature>
<dbReference type="SUPFAM" id="SSF51395">
    <property type="entry name" value="FMN-linked oxidoreductases"/>
    <property type="match status" value="1"/>
</dbReference>
<keyword evidence="6 9" id="KW-0594">Phospholipid biosynthesis</keyword>
<evidence type="ECO:0000256" key="8">
    <source>
        <dbReference type="ARBA" id="ARBA00047288"/>
    </source>
</evidence>